<name>A0A0W1B3R0_9BACL</name>
<sequence length="98" mass="11171">MEPTTIVAMIAAVSGIVLGWMGKTQAFKKDVAQEAGNGASLRTDVEYIKRGVDDMRLEQRAQGQRFDVLSERVTRIEESAKQYHKRLDRFEENRRGDL</sequence>
<comment type="caution">
    <text evidence="2">The sequence shown here is derived from an EMBL/GenBank/DDBJ whole genome shotgun (WGS) entry which is preliminary data.</text>
</comment>
<accession>A0A0W1B3R0</accession>
<dbReference type="RefSeq" id="WP_060622129.1">
    <property type="nucleotide sequence ID" value="NZ_LCZJ02000015.1"/>
</dbReference>
<protein>
    <submittedName>
        <fullName evidence="2">Uncharacterized protein</fullName>
    </submittedName>
</protein>
<organism evidence="2 3">
    <name type="scientific">Paenibacillus etheri</name>
    <dbReference type="NCBI Taxonomy" id="1306852"/>
    <lineage>
        <taxon>Bacteria</taxon>
        <taxon>Bacillati</taxon>
        <taxon>Bacillota</taxon>
        <taxon>Bacilli</taxon>
        <taxon>Bacillales</taxon>
        <taxon>Paenibacillaceae</taxon>
        <taxon>Paenibacillus</taxon>
    </lineage>
</organism>
<keyword evidence="3" id="KW-1185">Reference proteome</keyword>
<keyword evidence="1" id="KW-1133">Transmembrane helix</keyword>
<keyword evidence="1" id="KW-0812">Transmembrane</keyword>
<proteinExistence type="predicted"/>
<evidence type="ECO:0000256" key="1">
    <source>
        <dbReference type="SAM" id="Phobius"/>
    </source>
</evidence>
<feature type="transmembrane region" description="Helical" evidence="1">
    <location>
        <begin position="6"/>
        <end position="22"/>
    </location>
</feature>
<gene>
    <name evidence="2" type="ORF">UQ64_06795</name>
</gene>
<dbReference type="AlphaFoldDB" id="A0A0W1B3R0"/>
<evidence type="ECO:0000313" key="3">
    <source>
        <dbReference type="Proteomes" id="UP000054709"/>
    </source>
</evidence>
<reference evidence="2 3" key="1">
    <citation type="journal article" date="2015" name="Int. Biodeterior. Biodegradation">
        <title>Physiological and genetic screening methods for the isolation of methyl tert-butyl ether-degrading bacteria for bioremediation purposes.</title>
        <authorList>
            <person name="Guisado I.M."/>
            <person name="Purswani J."/>
            <person name="Gonzalez Lopez J."/>
            <person name="Pozo C."/>
        </authorList>
    </citation>
    <scope>NUCLEOTIDE SEQUENCE [LARGE SCALE GENOMIC DNA]</scope>
    <source>
        <strain evidence="2 3">SH7</strain>
    </source>
</reference>
<keyword evidence="1" id="KW-0472">Membrane</keyword>
<dbReference type="EMBL" id="LCZJ02000015">
    <property type="protein sequence ID" value="KTD88192.1"/>
    <property type="molecule type" value="Genomic_DNA"/>
</dbReference>
<dbReference type="Proteomes" id="UP000054709">
    <property type="component" value="Unassembled WGS sequence"/>
</dbReference>
<evidence type="ECO:0000313" key="2">
    <source>
        <dbReference type="EMBL" id="KTD88192.1"/>
    </source>
</evidence>